<protein>
    <submittedName>
        <fullName evidence="4">Thioredoxin family protein</fullName>
    </submittedName>
</protein>
<dbReference type="PANTHER" id="PTHR36450:SF1">
    <property type="entry name" value="THIOREDOXIN"/>
    <property type="match status" value="1"/>
</dbReference>
<comment type="similarity">
    <text evidence="1">Belongs to the glutaredoxin family.</text>
</comment>
<comment type="caution">
    <text evidence="4">The sequence shown here is derived from an EMBL/GenBank/DDBJ whole genome shotgun (WGS) entry which is preliminary data.</text>
</comment>
<keyword evidence="2" id="KW-0813">Transport</keyword>
<gene>
    <name evidence="4" type="ORF">DM826_09260</name>
</gene>
<evidence type="ECO:0000259" key="3">
    <source>
        <dbReference type="Pfam" id="PF13192"/>
    </source>
</evidence>
<dbReference type="RefSeq" id="WP_120103119.1">
    <property type="nucleotide sequence ID" value="NZ_QKNY01000014.1"/>
</dbReference>
<dbReference type="Pfam" id="PF13192">
    <property type="entry name" value="Thioredoxin_3"/>
    <property type="match status" value="1"/>
</dbReference>
<dbReference type="InterPro" id="IPR012336">
    <property type="entry name" value="Thioredoxin-like_fold"/>
</dbReference>
<dbReference type="SUPFAM" id="SSF52833">
    <property type="entry name" value="Thioredoxin-like"/>
    <property type="match status" value="1"/>
</dbReference>
<dbReference type="InterPro" id="IPR036249">
    <property type="entry name" value="Thioredoxin-like_sf"/>
</dbReference>
<feature type="domain" description="Thioredoxin-like fold" evidence="3">
    <location>
        <begin position="1"/>
        <end position="76"/>
    </location>
</feature>
<evidence type="ECO:0000313" key="5">
    <source>
        <dbReference type="Proteomes" id="UP000276588"/>
    </source>
</evidence>
<dbReference type="Proteomes" id="UP000276588">
    <property type="component" value="Unassembled WGS sequence"/>
</dbReference>
<evidence type="ECO:0000256" key="2">
    <source>
        <dbReference type="ARBA" id="ARBA00022982"/>
    </source>
</evidence>
<dbReference type="Gene3D" id="3.40.30.10">
    <property type="entry name" value="Glutaredoxin"/>
    <property type="match status" value="1"/>
</dbReference>
<dbReference type="OrthoDB" id="50016at2157"/>
<organism evidence="4 5">
    <name type="scientific">Halonotius aquaticus</name>
    <dbReference type="NCBI Taxonomy" id="2216978"/>
    <lineage>
        <taxon>Archaea</taxon>
        <taxon>Methanobacteriati</taxon>
        <taxon>Methanobacteriota</taxon>
        <taxon>Stenosarchaea group</taxon>
        <taxon>Halobacteria</taxon>
        <taxon>Halobacteriales</taxon>
        <taxon>Haloferacaceae</taxon>
        <taxon>Halonotius</taxon>
    </lineage>
</organism>
<dbReference type="NCBIfam" id="TIGR00412">
    <property type="entry name" value="redox_disulf_2"/>
    <property type="match status" value="1"/>
</dbReference>
<dbReference type="InterPro" id="IPR005243">
    <property type="entry name" value="THIRX-like_proc"/>
</dbReference>
<name>A0A3A6PM70_9EURY</name>
<keyword evidence="2" id="KW-0249">Electron transport</keyword>
<sequence length="80" mass="8641">MKITVYGPSNCSNCTDLKETAEAIIDRNGIDANVTKETDMTELAAKGVMSTPGFEIDDEMVFSGTTPSEPELESIITEHV</sequence>
<dbReference type="PANTHER" id="PTHR36450">
    <property type="entry name" value="THIOREDOXIN"/>
    <property type="match status" value="1"/>
</dbReference>
<reference evidence="4 5" key="1">
    <citation type="submission" date="2018-06" db="EMBL/GenBank/DDBJ databases">
        <title>Halonotius sp. F13-13 a new haloarchaeeon isolated from a solar saltern from Isla Cristina, Huelva, Spain.</title>
        <authorList>
            <person name="Duran-Viseras A."/>
            <person name="Sanchez-Porro C."/>
            <person name="Ventosa A."/>
        </authorList>
    </citation>
    <scope>NUCLEOTIDE SEQUENCE [LARGE SCALE GENOMIC DNA]</scope>
    <source>
        <strain evidence="4 5">F13-13</strain>
    </source>
</reference>
<evidence type="ECO:0000313" key="4">
    <source>
        <dbReference type="EMBL" id="RJX42555.1"/>
    </source>
</evidence>
<dbReference type="AlphaFoldDB" id="A0A3A6PM70"/>
<accession>A0A3A6PM70</accession>
<proteinExistence type="inferred from homology"/>
<dbReference type="EMBL" id="QKNY01000014">
    <property type="protein sequence ID" value="RJX42555.1"/>
    <property type="molecule type" value="Genomic_DNA"/>
</dbReference>
<evidence type="ECO:0000256" key="1">
    <source>
        <dbReference type="ARBA" id="ARBA00007787"/>
    </source>
</evidence>
<keyword evidence="5" id="KW-1185">Reference proteome</keyword>